<proteinExistence type="predicted"/>
<name>A0A4V1AGY9_9FLAO</name>
<gene>
    <name evidence="3" type="ORF">E1750_13105</name>
</gene>
<dbReference type="Gene3D" id="3.10.450.50">
    <property type="match status" value="1"/>
</dbReference>
<dbReference type="Proteomes" id="UP000291124">
    <property type="component" value="Chromosome"/>
</dbReference>
<dbReference type="RefSeq" id="WP_133277218.1">
    <property type="nucleotide sequence ID" value="NZ_CP037933.1"/>
</dbReference>
<dbReference type="InterPro" id="IPR032710">
    <property type="entry name" value="NTF2-like_dom_sf"/>
</dbReference>
<evidence type="ECO:0000313" key="3">
    <source>
        <dbReference type="EMBL" id="QBN19702.1"/>
    </source>
</evidence>
<evidence type="ECO:0000313" key="4">
    <source>
        <dbReference type="Proteomes" id="UP000291124"/>
    </source>
</evidence>
<dbReference type="OrthoDB" id="5383110at2"/>
<feature type="signal peptide" evidence="1">
    <location>
        <begin position="1"/>
        <end position="19"/>
    </location>
</feature>
<dbReference type="SUPFAM" id="SSF54427">
    <property type="entry name" value="NTF2-like"/>
    <property type="match status" value="1"/>
</dbReference>
<keyword evidence="1" id="KW-0732">Signal</keyword>
<dbReference type="InterPro" id="IPR027843">
    <property type="entry name" value="DUF4440"/>
</dbReference>
<protein>
    <submittedName>
        <fullName evidence="3">Nuclear transport factor 2 family protein</fullName>
    </submittedName>
</protein>
<feature type="domain" description="DUF4440" evidence="2">
    <location>
        <begin position="33"/>
        <end position="137"/>
    </location>
</feature>
<sequence>MKYSKIIVAVLLFQCSGWAQDRTTNKEEAVVASQVELLRQGLMTADGTKLAAVTSSGLTYGHSGGNIENQSAFIENVVKKKSNVISLEFQNQTISFAGNTAIVRHIYLSHTKDGGVEKETKIGVMQVWQKQKKQWLMIARQAYKLPAPEKI</sequence>
<reference evidence="4" key="1">
    <citation type="submission" date="2019-03" db="EMBL/GenBank/DDBJ databases">
        <title>Flavobacterium sp.</title>
        <authorList>
            <person name="Kim H."/>
        </authorList>
    </citation>
    <scope>NUCLEOTIDE SEQUENCE [LARGE SCALE GENOMIC DNA]</scope>
    <source>
        <strain evidence="4">GS13</strain>
    </source>
</reference>
<feature type="chain" id="PRO_5021003291" evidence="1">
    <location>
        <begin position="20"/>
        <end position="151"/>
    </location>
</feature>
<organism evidence="3 4">
    <name type="scientific">Flavobacterium nackdongense</name>
    <dbReference type="NCBI Taxonomy" id="2547394"/>
    <lineage>
        <taxon>Bacteria</taxon>
        <taxon>Pseudomonadati</taxon>
        <taxon>Bacteroidota</taxon>
        <taxon>Flavobacteriia</taxon>
        <taxon>Flavobacteriales</taxon>
        <taxon>Flavobacteriaceae</taxon>
        <taxon>Flavobacterium</taxon>
    </lineage>
</organism>
<dbReference type="EMBL" id="CP037933">
    <property type="protein sequence ID" value="QBN19702.1"/>
    <property type="molecule type" value="Genomic_DNA"/>
</dbReference>
<dbReference type="KEGG" id="fnk:E1750_13105"/>
<dbReference type="AlphaFoldDB" id="A0A4V1AGY9"/>
<dbReference type="Pfam" id="PF14534">
    <property type="entry name" value="DUF4440"/>
    <property type="match status" value="1"/>
</dbReference>
<keyword evidence="4" id="KW-1185">Reference proteome</keyword>
<evidence type="ECO:0000256" key="1">
    <source>
        <dbReference type="SAM" id="SignalP"/>
    </source>
</evidence>
<accession>A0A4V1AGY9</accession>
<evidence type="ECO:0000259" key="2">
    <source>
        <dbReference type="Pfam" id="PF14534"/>
    </source>
</evidence>